<evidence type="ECO:0000259" key="7">
    <source>
        <dbReference type="Pfam" id="PF02668"/>
    </source>
</evidence>
<feature type="domain" description="TauD/TfdA-like" evidence="7">
    <location>
        <begin position="9"/>
        <end position="270"/>
    </location>
</feature>
<protein>
    <submittedName>
        <fullName evidence="8">TauD/TfdA dioxygenase family protein</fullName>
    </submittedName>
</protein>
<keyword evidence="6" id="KW-0408">Iron</keyword>
<evidence type="ECO:0000256" key="5">
    <source>
        <dbReference type="ARBA" id="ARBA00023002"/>
    </source>
</evidence>
<name>A0ABW8LPF3_9ACTN</name>
<keyword evidence="3" id="KW-0479">Metal-binding</keyword>
<reference evidence="8 9" key="1">
    <citation type="submission" date="2024-11" db="EMBL/GenBank/DDBJ databases">
        <title>The Natural Products Discovery Center: Release of the First 8490 Sequenced Strains for Exploring Actinobacteria Biosynthetic Diversity.</title>
        <authorList>
            <person name="Kalkreuter E."/>
            <person name="Kautsar S.A."/>
            <person name="Yang D."/>
            <person name="Bader C.D."/>
            <person name="Teijaro C.N."/>
            <person name="Fluegel L."/>
            <person name="Davis C.M."/>
            <person name="Simpson J.R."/>
            <person name="Lauterbach L."/>
            <person name="Steele A.D."/>
            <person name="Gui C."/>
            <person name="Meng S."/>
            <person name="Li G."/>
            <person name="Viehrig K."/>
            <person name="Ye F."/>
            <person name="Su P."/>
            <person name="Kiefer A.F."/>
            <person name="Nichols A."/>
            <person name="Cepeda A.J."/>
            <person name="Yan W."/>
            <person name="Fan B."/>
            <person name="Jiang Y."/>
            <person name="Adhikari A."/>
            <person name="Zheng C.-J."/>
            <person name="Schuster L."/>
            <person name="Cowan T.M."/>
            <person name="Smanski M.J."/>
            <person name="Chevrette M.G."/>
            <person name="De Carvalho L.P.S."/>
            <person name="Shen B."/>
        </authorList>
    </citation>
    <scope>NUCLEOTIDE SEQUENCE [LARGE SCALE GENOMIC DNA]</scope>
    <source>
        <strain evidence="8 9">NPDC020863</strain>
    </source>
</reference>
<dbReference type="PANTHER" id="PTHR43779:SF3">
    <property type="entry name" value="(3R)-3-[(CARBOXYMETHYL)AMINO]FATTY ACID OXYGENASE_DECARBOXYLASE"/>
    <property type="match status" value="1"/>
</dbReference>
<sequence>MKITPQVDQKMGATVTEFDVETLSTSDALRLKDAIYHEKLLILKDQHLSPQQFIALGKALGTIEVYYEPMYHHPDHEEIFVSSSTPESTQQVGVPKTGAFWHADYSFMPRPFGITMTYPQVVPRTNRGTHYIDMGKVFAGLPEELRSVARATKGLHSARRYFKIRPSDVYRPICELVDEIEKKTPPVMHPTVFVHPVTGEEVLYVSEALTCELHDQHGRALEDDSLHRLLEASGQLDTTFSDEHIHTQTFTEGDLLIWDNRSLVHRALHSPTPEPSTSYRVTVHDDHAFYGPTT</sequence>
<evidence type="ECO:0000313" key="8">
    <source>
        <dbReference type="EMBL" id="MFK4267781.1"/>
    </source>
</evidence>
<dbReference type="SUPFAM" id="SSF51197">
    <property type="entry name" value="Clavaminate synthase-like"/>
    <property type="match status" value="1"/>
</dbReference>
<dbReference type="InterPro" id="IPR003819">
    <property type="entry name" value="TauD/TfdA-like"/>
</dbReference>
<evidence type="ECO:0000256" key="1">
    <source>
        <dbReference type="ARBA" id="ARBA00001954"/>
    </source>
</evidence>
<dbReference type="Gene3D" id="3.60.130.10">
    <property type="entry name" value="Clavaminate synthase-like"/>
    <property type="match status" value="1"/>
</dbReference>
<dbReference type="PANTHER" id="PTHR43779">
    <property type="entry name" value="DIOXYGENASE RV0097-RELATED"/>
    <property type="match status" value="1"/>
</dbReference>
<evidence type="ECO:0000256" key="6">
    <source>
        <dbReference type="ARBA" id="ARBA00023004"/>
    </source>
</evidence>
<organism evidence="8 9">
    <name type="scientific">Streptomyces milbemycinicus</name>
    <dbReference type="NCBI Taxonomy" id="476552"/>
    <lineage>
        <taxon>Bacteria</taxon>
        <taxon>Bacillati</taxon>
        <taxon>Actinomycetota</taxon>
        <taxon>Actinomycetes</taxon>
        <taxon>Kitasatosporales</taxon>
        <taxon>Streptomycetaceae</taxon>
        <taxon>Streptomyces</taxon>
    </lineage>
</organism>
<evidence type="ECO:0000256" key="3">
    <source>
        <dbReference type="ARBA" id="ARBA00022723"/>
    </source>
</evidence>
<accession>A0ABW8LPF3</accession>
<dbReference type="EMBL" id="JBJDQH010000007">
    <property type="protein sequence ID" value="MFK4267781.1"/>
    <property type="molecule type" value="Genomic_DNA"/>
</dbReference>
<proteinExistence type="inferred from homology"/>
<dbReference type="Proteomes" id="UP001620295">
    <property type="component" value="Unassembled WGS sequence"/>
</dbReference>
<dbReference type="InterPro" id="IPR051178">
    <property type="entry name" value="TfdA_dioxygenase"/>
</dbReference>
<keyword evidence="9" id="KW-1185">Reference proteome</keyword>
<gene>
    <name evidence="8" type="ORF">ACI2L5_23010</name>
</gene>
<evidence type="ECO:0000256" key="4">
    <source>
        <dbReference type="ARBA" id="ARBA00022964"/>
    </source>
</evidence>
<dbReference type="RefSeq" id="WP_358701359.1">
    <property type="nucleotide sequence ID" value="NZ_JBFACG010000002.1"/>
</dbReference>
<dbReference type="InterPro" id="IPR042098">
    <property type="entry name" value="TauD-like_sf"/>
</dbReference>
<dbReference type="GO" id="GO:0051213">
    <property type="term" value="F:dioxygenase activity"/>
    <property type="evidence" value="ECO:0007669"/>
    <property type="project" value="UniProtKB-KW"/>
</dbReference>
<evidence type="ECO:0000256" key="2">
    <source>
        <dbReference type="ARBA" id="ARBA00005896"/>
    </source>
</evidence>
<keyword evidence="4 8" id="KW-0223">Dioxygenase</keyword>
<keyword evidence="5" id="KW-0560">Oxidoreductase</keyword>
<comment type="similarity">
    <text evidence="2">Belongs to the TfdA dioxygenase family.</text>
</comment>
<dbReference type="Pfam" id="PF02668">
    <property type="entry name" value="TauD"/>
    <property type="match status" value="1"/>
</dbReference>
<comment type="cofactor">
    <cofactor evidence="1">
        <name>Fe(2+)</name>
        <dbReference type="ChEBI" id="CHEBI:29033"/>
    </cofactor>
</comment>
<comment type="caution">
    <text evidence="8">The sequence shown here is derived from an EMBL/GenBank/DDBJ whole genome shotgun (WGS) entry which is preliminary data.</text>
</comment>
<evidence type="ECO:0000313" key="9">
    <source>
        <dbReference type="Proteomes" id="UP001620295"/>
    </source>
</evidence>